<dbReference type="InterPro" id="IPR028956">
    <property type="entry name" value="Imm51"/>
</dbReference>
<feature type="repeat" description="TPR" evidence="1">
    <location>
        <begin position="69"/>
        <end position="102"/>
    </location>
</feature>
<dbReference type="Pfam" id="PF15595">
    <property type="entry name" value="Imm51"/>
    <property type="match status" value="1"/>
</dbReference>
<dbReference type="InterPro" id="IPR019734">
    <property type="entry name" value="TPR_rpt"/>
</dbReference>
<organism evidence="3">
    <name type="scientific">Paenibacillus sp. BIHB 4019</name>
    <dbReference type="NCBI Taxonomy" id="1870819"/>
    <lineage>
        <taxon>Bacteria</taxon>
        <taxon>Bacillati</taxon>
        <taxon>Bacillota</taxon>
        <taxon>Bacilli</taxon>
        <taxon>Bacillales</taxon>
        <taxon>Paenibacillaceae</taxon>
        <taxon>Paenibacillus</taxon>
    </lineage>
</organism>
<sequence length="588" mass="66515">MDQQLLAQINLWHEEEAFESIVDRLQEIPEGDRDYEVIIQLARALNNTDCYREALKQLSLIAEQGKEDPLWHFRQGYAYYFLARYVDALQAFELSSRLDPQSEPTLEFLEWTKPLAEKMVRQHKRYVEESEAVGQKRGSGNDAPFASFDLQSFWEDSDYARKSYVLPPPTAELVSSIEQELGYKLPASYIALMNSQNGGVPVNCRFPADEPTSWSENHVAITGIMGIGRNKSYTLGGDLGSRFMIEEWGYPDLGIVICDCPSAGHDVIMLDYRFCGPDGEPAVVHVDQEDEYNITYLACSFEQFIKGLVHDDVFDRSAEEKEADLKKVAEGAFSPLLAELCAAVTETDDLEEKIRSICSQITEEKGYFVFQADKLSTLMYDLQFWLYTKTYPNPARKKYIDDYDKLIAFGESEFSTGGYAPAFITDWLDDRIKLGKIIVTDRTLAMTDEAIEQVIEQLNAYAAPNNKAVLPSEAGGIIAQLQPFIFIEHDNKSWSVILNAGTYKQELFDTRAEEGFQGSGYDWGSLAAVFVEEKMPELAEHIHFDSEADMFCVCASNREALVNFALAFKAACEDHDLISDLFTRAELD</sequence>
<gene>
    <name evidence="3" type="ORF">BBD42_23330</name>
</gene>
<accession>A0A1B2DN00</accession>
<dbReference type="AlphaFoldDB" id="A0A1B2DN00"/>
<dbReference type="Gene3D" id="3.40.1580.10">
    <property type="entry name" value="SMI1/KNR4-like"/>
    <property type="match status" value="1"/>
</dbReference>
<dbReference type="SUPFAM" id="SSF160631">
    <property type="entry name" value="SMI1/KNR4-like"/>
    <property type="match status" value="1"/>
</dbReference>
<dbReference type="SMART" id="SM00860">
    <property type="entry name" value="SMI1_KNR4"/>
    <property type="match status" value="1"/>
</dbReference>
<dbReference type="EMBL" id="CP016808">
    <property type="protein sequence ID" value="ANY69086.1"/>
    <property type="molecule type" value="Genomic_DNA"/>
</dbReference>
<dbReference type="Pfam" id="PF09346">
    <property type="entry name" value="SMI1_KNR4"/>
    <property type="match status" value="1"/>
</dbReference>
<reference evidence="3" key="1">
    <citation type="submission" date="2016-08" db="EMBL/GenBank/DDBJ databases">
        <title>Complete Genome Seqeunce of Paenibacillus sp. BIHB 4019 from tea rhizoplane.</title>
        <authorList>
            <person name="Thakur R."/>
            <person name="Swarnkar M.K."/>
            <person name="Gulati A."/>
        </authorList>
    </citation>
    <scope>NUCLEOTIDE SEQUENCE [LARGE SCALE GENOMIC DNA]</scope>
    <source>
        <strain evidence="3">BIHB4019</strain>
    </source>
</reference>
<dbReference type="SUPFAM" id="SSF48452">
    <property type="entry name" value="TPR-like"/>
    <property type="match status" value="1"/>
</dbReference>
<feature type="domain" description="Knr4/Smi1-like" evidence="2">
    <location>
        <begin position="168"/>
        <end position="307"/>
    </location>
</feature>
<evidence type="ECO:0000256" key="1">
    <source>
        <dbReference type="PROSITE-ProRule" id="PRU00339"/>
    </source>
</evidence>
<dbReference type="InterPro" id="IPR011990">
    <property type="entry name" value="TPR-like_helical_dom_sf"/>
</dbReference>
<dbReference type="PROSITE" id="PS50005">
    <property type="entry name" value="TPR"/>
    <property type="match status" value="1"/>
</dbReference>
<proteinExistence type="predicted"/>
<dbReference type="InterPro" id="IPR018958">
    <property type="entry name" value="Knr4/Smi1-like_dom"/>
</dbReference>
<dbReference type="RefSeq" id="WP_099520138.1">
    <property type="nucleotide sequence ID" value="NZ_CP016808.1"/>
</dbReference>
<evidence type="ECO:0000259" key="2">
    <source>
        <dbReference type="SMART" id="SM00860"/>
    </source>
</evidence>
<protein>
    <submittedName>
        <fullName evidence="3">Glucan biosynthesis protein</fullName>
    </submittedName>
</protein>
<dbReference type="Gene3D" id="1.25.40.10">
    <property type="entry name" value="Tetratricopeptide repeat domain"/>
    <property type="match status" value="1"/>
</dbReference>
<name>A0A1B2DN00_9BACL</name>
<dbReference type="InterPro" id="IPR037883">
    <property type="entry name" value="Knr4/Smi1-like_sf"/>
</dbReference>
<keyword evidence="1" id="KW-0802">TPR repeat</keyword>
<evidence type="ECO:0000313" key="3">
    <source>
        <dbReference type="EMBL" id="ANY69086.1"/>
    </source>
</evidence>